<evidence type="ECO:0000313" key="1">
    <source>
        <dbReference type="EMBL" id="KOF67141.1"/>
    </source>
</evidence>
<dbReference type="EMBL" id="KQ427364">
    <property type="protein sequence ID" value="KOF67141.1"/>
    <property type="molecule type" value="Genomic_DNA"/>
</dbReference>
<organism evidence="1">
    <name type="scientific">Octopus bimaculoides</name>
    <name type="common">California two-spotted octopus</name>
    <dbReference type="NCBI Taxonomy" id="37653"/>
    <lineage>
        <taxon>Eukaryota</taxon>
        <taxon>Metazoa</taxon>
        <taxon>Spiralia</taxon>
        <taxon>Lophotrochozoa</taxon>
        <taxon>Mollusca</taxon>
        <taxon>Cephalopoda</taxon>
        <taxon>Coleoidea</taxon>
        <taxon>Octopodiformes</taxon>
        <taxon>Octopoda</taxon>
        <taxon>Incirrata</taxon>
        <taxon>Octopodidae</taxon>
        <taxon>Octopus</taxon>
    </lineage>
</organism>
<accession>A0A0L8FR13</accession>
<gene>
    <name evidence="1" type="ORF">OCBIM_22010357mg</name>
</gene>
<reference evidence="1" key="1">
    <citation type="submission" date="2015-07" db="EMBL/GenBank/DDBJ databases">
        <title>MeaNS - Measles Nucleotide Surveillance Program.</title>
        <authorList>
            <person name="Tran T."/>
            <person name="Druce J."/>
        </authorList>
    </citation>
    <scope>NUCLEOTIDE SEQUENCE</scope>
    <source>
        <strain evidence="1">UCB-OBI-ISO-001</strain>
        <tissue evidence="1">Gonad</tissue>
    </source>
</reference>
<dbReference type="AlphaFoldDB" id="A0A0L8FR13"/>
<protein>
    <submittedName>
        <fullName evidence="1">Uncharacterized protein</fullName>
    </submittedName>
</protein>
<proteinExistence type="predicted"/>
<sequence>MSLKFKHIYNVSAQSLAGEGFFLLIVKHEIKNNLACCHEDKLNTMIKVLLPDTVIDAMPVTILTTTVTSVKAIILAF</sequence>
<name>A0A0L8FR13_OCTBM</name>